<keyword evidence="4" id="KW-0328">Glycosyltransferase</keyword>
<dbReference type="SUPFAM" id="SSF53756">
    <property type="entry name" value="UDP-Glycosyltransferase/glycogen phosphorylase"/>
    <property type="match status" value="1"/>
</dbReference>
<dbReference type="Pfam" id="PF13439">
    <property type="entry name" value="Glyco_transf_4"/>
    <property type="match status" value="1"/>
</dbReference>
<name>A0ABT5SAH6_9FLAO</name>
<dbReference type="EMBL" id="JAOSLC020000003">
    <property type="protein sequence ID" value="MDD7915117.1"/>
    <property type="molecule type" value="Genomic_DNA"/>
</dbReference>
<comment type="caution">
    <text evidence="4">The sequence shown here is derived from an EMBL/GenBank/DDBJ whole genome shotgun (WGS) entry which is preliminary data.</text>
</comment>
<dbReference type="InterPro" id="IPR028098">
    <property type="entry name" value="Glyco_trans_4-like_N"/>
</dbReference>
<evidence type="ECO:0000313" key="4">
    <source>
        <dbReference type="EMBL" id="MDD7915117.1"/>
    </source>
</evidence>
<dbReference type="GO" id="GO:0016757">
    <property type="term" value="F:glycosyltransferase activity"/>
    <property type="evidence" value="ECO:0007669"/>
    <property type="project" value="UniProtKB-KW"/>
</dbReference>
<evidence type="ECO:0000259" key="3">
    <source>
        <dbReference type="Pfam" id="PF13439"/>
    </source>
</evidence>
<feature type="domain" description="Glycosyltransferase subfamily 4-like N-terminal" evidence="3">
    <location>
        <begin position="21"/>
        <end position="108"/>
    </location>
</feature>
<organism evidence="4 5">
    <name type="scientific">Polaribacter ponticola</name>
    <dbReference type="NCBI Taxonomy" id="2978475"/>
    <lineage>
        <taxon>Bacteria</taxon>
        <taxon>Pseudomonadati</taxon>
        <taxon>Bacteroidota</taxon>
        <taxon>Flavobacteriia</taxon>
        <taxon>Flavobacteriales</taxon>
        <taxon>Flavobacteriaceae</taxon>
    </lineage>
</organism>
<protein>
    <submittedName>
        <fullName evidence="4">Glycosyltransferase</fullName>
        <ecNumber evidence="4">2.4.-.-</ecNumber>
    </submittedName>
</protein>
<evidence type="ECO:0000259" key="2">
    <source>
        <dbReference type="Pfam" id="PF00534"/>
    </source>
</evidence>
<keyword evidence="1" id="KW-1133">Transmembrane helix</keyword>
<gene>
    <name evidence="4" type="ORF">N5A56_012150</name>
</gene>
<evidence type="ECO:0000313" key="5">
    <source>
        <dbReference type="Proteomes" id="UP001151478"/>
    </source>
</evidence>
<accession>A0ABT5SAH6</accession>
<reference evidence="4" key="1">
    <citation type="submission" date="2023-02" db="EMBL/GenBank/DDBJ databases">
        <title>Polaribacter ponticola sp. nov., isolated from seawater.</title>
        <authorList>
            <person name="Baek J.H."/>
            <person name="Kim J.M."/>
            <person name="Choi D.G."/>
            <person name="Jeon C.O."/>
        </authorList>
    </citation>
    <scope>NUCLEOTIDE SEQUENCE</scope>
    <source>
        <strain evidence="4">MSW5</strain>
    </source>
</reference>
<dbReference type="InterPro" id="IPR001296">
    <property type="entry name" value="Glyco_trans_1"/>
</dbReference>
<keyword evidence="1" id="KW-0812">Transmembrane</keyword>
<keyword evidence="5" id="KW-1185">Reference proteome</keyword>
<sequence length="296" mass="34434">MLSKIRKHQKNKDIIMPIFPPSFAFLSILPFLNRNLKKVGMVHDLQEVYSIGKKGIVNKVVRYFIHEIEEKCYNSCNRLIFLSKEMKDQAKELYGLAENKLEVQYPFITVKGNITNDLGHIFDKNKKHVVYSGALGEKQSPEKLLNFFQEASLEIENVMFHVFSKGEEFNKLVELNKNVNIRFHDLVKKENLEELYQKSDIQIVPQKEGTSKGSLPSKLPNLLASNCKIFLITDLNSELQKLFNNNNLHHVVTTWETDELIRALKALLEKSIDFKHQKVIAKKFFTIDKMIEKVLR</sequence>
<keyword evidence="4" id="KW-0808">Transferase</keyword>
<evidence type="ECO:0000256" key="1">
    <source>
        <dbReference type="SAM" id="Phobius"/>
    </source>
</evidence>
<dbReference type="EC" id="2.4.-.-" evidence="4"/>
<dbReference type="Gene3D" id="3.40.50.2000">
    <property type="entry name" value="Glycogen Phosphorylase B"/>
    <property type="match status" value="2"/>
</dbReference>
<keyword evidence="1" id="KW-0472">Membrane</keyword>
<feature type="domain" description="Glycosyl transferase family 1" evidence="2">
    <location>
        <begin position="122"/>
        <end position="271"/>
    </location>
</feature>
<feature type="transmembrane region" description="Helical" evidence="1">
    <location>
        <begin position="14"/>
        <end position="32"/>
    </location>
</feature>
<dbReference type="Pfam" id="PF00534">
    <property type="entry name" value="Glycos_transf_1"/>
    <property type="match status" value="1"/>
</dbReference>
<dbReference type="Proteomes" id="UP001151478">
    <property type="component" value="Unassembled WGS sequence"/>
</dbReference>
<proteinExistence type="predicted"/>